<dbReference type="AlphaFoldDB" id="A0A8S0PVM0"/>
<accession>A0A8S0PVM0</accession>
<comment type="caution">
    <text evidence="1">The sequence shown here is derived from an EMBL/GenBank/DDBJ whole genome shotgun (WGS) entry which is preliminary data.</text>
</comment>
<dbReference type="Gramene" id="OE9A091353T1">
    <property type="protein sequence ID" value="OE9A091353C1"/>
    <property type="gene ID" value="OE9A091353"/>
</dbReference>
<sequence length="124" mass="13974">MDGAYNALCPDEEELLVGTEHLPDEVYIVPRPDDDHEPLPTPIDDPQDGAAMELSHAVEVNDAEFDGCNVTNGEGVLSLTYLFLPLYQKQEAEFLRRDGAPRDCDVPLLLRRLHTREEWEGGRE</sequence>
<organism evidence="1 2">
    <name type="scientific">Olea europaea subsp. europaea</name>
    <dbReference type="NCBI Taxonomy" id="158383"/>
    <lineage>
        <taxon>Eukaryota</taxon>
        <taxon>Viridiplantae</taxon>
        <taxon>Streptophyta</taxon>
        <taxon>Embryophyta</taxon>
        <taxon>Tracheophyta</taxon>
        <taxon>Spermatophyta</taxon>
        <taxon>Magnoliopsida</taxon>
        <taxon>eudicotyledons</taxon>
        <taxon>Gunneridae</taxon>
        <taxon>Pentapetalae</taxon>
        <taxon>asterids</taxon>
        <taxon>lamiids</taxon>
        <taxon>Lamiales</taxon>
        <taxon>Oleaceae</taxon>
        <taxon>Oleeae</taxon>
        <taxon>Olea</taxon>
    </lineage>
</organism>
<gene>
    <name evidence="1" type="ORF">OLEA9_A091353</name>
</gene>
<evidence type="ECO:0000313" key="1">
    <source>
        <dbReference type="EMBL" id="CAA2959075.1"/>
    </source>
</evidence>
<proteinExistence type="predicted"/>
<protein>
    <submittedName>
        <fullName evidence="1">Uncharacterized protein</fullName>
    </submittedName>
</protein>
<keyword evidence="2" id="KW-1185">Reference proteome</keyword>
<evidence type="ECO:0000313" key="2">
    <source>
        <dbReference type="Proteomes" id="UP000594638"/>
    </source>
</evidence>
<dbReference type="Proteomes" id="UP000594638">
    <property type="component" value="Unassembled WGS sequence"/>
</dbReference>
<dbReference type="EMBL" id="CACTIH010000303">
    <property type="protein sequence ID" value="CAA2959075.1"/>
    <property type="molecule type" value="Genomic_DNA"/>
</dbReference>
<reference evidence="1 2" key="1">
    <citation type="submission" date="2019-12" db="EMBL/GenBank/DDBJ databases">
        <authorList>
            <person name="Alioto T."/>
            <person name="Alioto T."/>
            <person name="Gomez Garrido J."/>
        </authorList>
    </citation>
    <scope>NUCLEOTIDE SEQUENCE [LARGE SCALE GENOMIC DNA]</scope>
</reference>
<name>A0A8S0PVM0_OLEEU</name>